<dbReference type="Pfam" id="PF12704">
    <property type="entry name" value="MacB_PCD"/>
    <property type="match status" value="1"/>
</dbReference>
<feature type="transmembrane region" description="Helical" evidence="6">
    <location>
        <begin position="314"/>
        <end position="332"/>
    </location>
</feature>
<evidence type="ECO:0000256" key="6">
    <source>
        <dbReference type="SAM" id="Phobius"/>
    </source>
</evidence>
<dbReference type="InterPro" id="IPR050250">
    <property type="entry name" value="Macrolide_Exporter_MacB"/>
</dbReference>
<evidence type="ECO:0000313" key="10">
    <source>
        <dbReference type="Proteomes" id="UP000004662"/>
    </source>
</evidence>
<dbReference type="RefSeq" id="WP_009182777.1">
    <property type="nucleotide sequence ID" value="NZ_CM001368.1"/>
</dbReference>
<keyword evidence="3 6" id="KW-0812">Transmembrane</keyword>
<dbReference type="EMBL" id="CM001368">
    <property type="protein sequence ID" value="EHJ49452.1"/>
    <property type="molecule type" value="Genomic_DNA"/>
</dbReference>
<dbReference type="GO" id="GO:0022857">
    <property type="term" value="F:transmembrane transporter activity"/>
    <property type="evidence" value="ECO:0007669"/>
    <property type="project" value="TreeGrafter"/>
</dbReference>
<evidence type="ECO:0000256" key="2">
    <source>
        <dbReference type="ARBA" id="ARBA00022475"/>
    </source>
</evidence>
<evidence type="ECO:0000259" key="8">
    <source>
        <dbReference type="Pfam" id="PF12704"/>
    </source>
</evidence>
<dbReference type="InterPro" id="IPR025857">
    <property type="entry name" value="MacB_PCD"/>
</dbReference>
<dbReference type="InterPro" id="IPR003838">
    <property type="entry name" value="ABC3_permease_C"/>
</dbReference>
<dbReference type="AlphaFoldDB" id="G7QBV9"/>
<sequence>MPVPLAYSWRNLRTRRLTTVLTAGGMALVVFVFTATLMLAEGLRQTLVATGSPGNAIVLRKGSETEVQSGIERSAAAAMTTRPEIAVGGDGRVLAAREAVVLMGLTKKSTGKTSNVVVRGMDAASLALRPQVRVVSGRLPRFGTPEIMVGNVVAKGFEGAGLGQSLRFGKRDWPIVGIFDAGSTGFSSEIWGDADQLMPAFGRNAYSIVLAGLREPGLFEAYKAAIEADPRLQAEAWRETRYYEKQSDMMRKFLTVLGVALTAIFSLGAMIGAMITMYSAVATRVPEIGTLRAIGFTRGSILLAFLLESMFLGLLGGLAGVGLAAGLSFVSFSTTNFQTFSELSFKFSLTAWIVGLSLGFSLVMGVIGGFLPAVRAARMNIVAALREA</sequence>
<feature type="domain" description="ABC3 transporter permease C-terminal" evidence="7">
    <location>
        <begin position="261"/>
        <end position="381"/>
    </location>
</feature>
<feature type="transmembrane region" description="Helical" evidence="6">
    <location>
        <begin position="253"/>
        <end position="278"/>
    </location>
</feature>
<evidence type="ECO:0000256" key="5">
    <source>
        <dbReference type="ARBA" id="ARBA00023136"/>
    </source>
</evidence>
<gene>
    <name evidence="9" type="ORF">DFW101_3454</name>
</gene>
<feature type="domain" description="MacB-like periplasmic core" evidence="8">
    <location>
        <begin position="19"/>
        <end position="228"/>
    </location>
</feature>
<dbReference type="PANTHER" id="PTHR30572">
    <property type="entry name" value="MEMBRANE COMPONENT OF TRANSPORTER-RELATED"/>
    <property type="match status" value="1"/>
</dbReference>
<evidence type="ECO:0008006" key="11">
    <source>
        <dbReference type="Google" id="ProtNLM"/>
    </source>
</evidence>
<reference evidence="10" key="1">
    <citation type="journal article" date="2015" name="Genome Announc.">
        <title>High-Quality Draft Genome Sequence of Desulfovibrio carbinoliphilus FW-101-2B, an Organic Acid-Oxidizing Sulfate-Reducing Bacterium Isolated from Uranium(VI)-Contaminated Groundwater.</title>
        <authorList>
            <person name="Ramsay B.D."/>
            <person name="Hwang C."/>
            <person name="Woo H.L."/>
            <person name="Carroll S.L."/>
            <person name="Lucas S."/>
            <person name="Han J."/>
            <person name="Lapidus A.L."/>
            <person name="Cheng J.F."/>
            <person name="Goodwin L.A."/>
            <person name="Pitluck S."/>
            <person name="Peters L."/>
            <person name="Chertkov O."/>
            <person name="Held B."/>
            <person name="Detter J.C."/>
            <person name="Han C.S."/>
            <person name="Tapia R."/>
            <person name="Land M.L."/>
            <person name="Hauser L.J."/>
            <person name="Kyrpides N.C."/>
            <person name="Ivanova N.N."/>
            <person name="Mikhailova N."/>
            <person name="Pagani I."/>
            <person name="Woyke T."/>
            <person name="Arkin A.P."/>
            <person name="Dehal P."/>
            <person name="Chivian D."/>
            <person name="Criddle C.S."/>
            <person name="Wu W."/>
            <person name="Chakraborty R."/>
            <person name="Hazen T.C."/>
            <person name="Fields M.W."/>
        </authorList>
    </citation>
    <scope>NUCLEOTIDE SEQUENCE [LARGE SCALE GENOMIC DNA]</scope>
    <source>
        <strain evidence="10">FW-101-2B</strain>
    </source>
</reference>
<name>G7QBV9_9BACT</name>
<dbReference type="PANTHER" id="PTHR30572:SF15">
    <property type="entry name" value="ABC TRANSPORTER PERMEASE"/>
    <property type="match status" value="1"/>
</dbReference>
<evidence type="ECO:0000313" key="9">
    <source>
        <dbReference type="EMBL" id="EHJ49452.1"/>
    </source>
</evidence>
<organism evidence="9 10">
    <name type="scientific">Solidesulfovibrio carbinoliphilus subsp. oakridgensis</name>
    <dbReference type="NCBI Taxonomy" id="694327"/>
    <lineage>
        <taxon>Bacteria</taxon>
        <taxon>Pseudomonadati</taxon>
        <taxon>Thermodesulfobacteriota</taxon>
        <taxon>Desulfovibrionia</taxon>
        <taxon>Desulfovibrionales</taxon>
        <taxon>Desulfovibrionaceae</taxon>
        <taxon>Solidesulfovibrio</taxon>
    </lineage>
</organism>
<evidence type="ECO:0000256" key="1">
    <source>
        <dbReference type="ARBA" id="ARBA00004651"/>
    </source>
</evidence>
<dbReference type="OrthoDB" id="241967at2"/>
<accession>G7QBV9</accession>
<comment type="subcellular location">
    <subcellularLocation>
        <location evidence="1">Cell membrane</location>
        <topology evidence="1">Multi-pass membrane protein</topology>
    </subcellularLocation>
</comment>
<feature type="transmembrane region" description="Helical" evidence="6">
    <location>
        <begin position="352"/>
        <end position="371"/>
    </location>
</feature>
<feature type="transmembrane region" description="Helical" evidence="6">
    <location>
        <begin position="20"/>
        <end position="40"/>
    </location>
</feature>
<proteinExistence type="predicted"/>
<dbReference type="GO" id="GO:0005886">
    <property type="term" value="C:plasma membrane"/>
    <property type="evidence" value="ECO:0007669"/>
    <property type="project" value="UniProtKB-SubCell"/>
</dbReference>
<dbReference type="HOGENOM" id="CLU_000604_8_8_7"/>
<dbReference type="eggNOG" id="COG0577">
    <property type="taxonomic scope" value="Bacteria"/>
</dbReference>
<dbReference type="Proteomes" id="UP000004662">
    <property type="component" value="Chromosome"/>
</dbReference>
<keyword evidence="2" id="KW-1003">Cell membrane</keyword>
<keyword evidence="4 6" id="KW-1133">Transmembrane helix</keyword>
<dbReference type="STRING" id="694327.DFW101_3454"/>
<feature type="transmembrane region" description="Helical" evidence="6">
    <location>
        <begin position="290"/>
        <end position="307"/>
    </location>
</feature>
<evidence type="ECO:0000259" key="7">
    <source>
        <dbReference type="Pfam" id="PF02687"/>
    </source>
</evidence>
<evidence type="ECO:0000256" key="4">
    <source>
        <dbReference type="ARBA" id="ARBA00022989"/>
    </source>
</evidence>
<keyword evidence="10" id="KW-1185">Reference proteome</keyword>
<evidence type="ECO:0000256" key="3">
    <source>
        <dbReference type="ARBA" id="ARBA00022692"/>
    </source>
</evidence>
<protein>
    <recommendedName>
        <fullName evidence="11">ABC3 transporter permease protein domain-containing protein</fullName>
    </recommendedName>
</protein>
<dbReference type="Pfam" id="PF02687">
    <property type="entry name" value="FtsX"/>
    <property type="match status" value="1"/>
</dbReference>
<keyword evidence="5 6" id="KW-0472">Membrane</keyword>